<evidence type="ECO:0000259" key="2">
    <source>
        <dbReference type="Pfam" id="PF13514"/>
    </source>
</evidence>
<dbReference type="InterPro" id="IPR027417">
    <property type="entry name" value="P-loop_NTPase"/>
</dbReference>
<evidence type="ECO:0000256" key="1">
    <source>
        <dbReference type="SAM" id="Coils"/>
    </source>
</evidence>
<proteinExistence type="predicted"/>
<accession>A0ABU8TN88</accession>
<comment type="caution">
    <text evidence="3">The sequence shown here is derived from an EMBL/GenBank/DDBJ whole genome shotgun (WGS) entry which is preliminary data.</text>
</comment>
<keyword evidence="1" id="KW-0175">Coiled coil</keyword>
<dbReference type="SUPFAM" id="SSF52540">
    <property type="entry name" value="P-loop containing nucleoside triphosphate hydrolases"/>
    <property type="match status" value="1"/>
</dbReference>
<dbReference type="EMBL" id="JBAKIA010000010">
    <property type="protein sequence ID" value="MEJ8475377.1"/>
    <property type="molecule type" value="Genomic_DNA"/>
</dbReference>
<evidence type="ECO:0000313" key="3">
    <source>
        <dbReference type="EMBL" id="MEJ8475377.1"/>
    </source>
</evidence>
<feature type="domain" description="YhaN AAA" evidence="2">
    <location>
        <begin position="1"/>
        <end position="57"/>
    </location>
</feature>
<dbReference type="Pfam" id="PF13514">
    <property type="entry name" value="AAA_27"/>
    <property type="match status" value="1"/>
</dbReference>
<gene>
    <name evidence="3" type="ORF">V6575_14875</name>
</gene>
<dbReference type="RefSeq" id="WP_340275407.1">
    <property type="nucleotide sequence ID" value="NZ_JBAKIA010000010.1"/>
</dbReference>
<dbReference type="PANTHER" id="PTHR41259">
    <property type="entry name" value="DOUBLE-STRAND BREAK REPAIR RAD50 ATPASE, PUTATIVE-RELATED"/>
    <property type="match status" value="1"/>
</dbReference>
<dbReference type="InterPro" id="IPR038734">
    <property type="entry name" value="YhaN_AAA"/>
</dbReference>
<feature type="coiled-coil region" evidence="1">
    <location>
        <begin position="585"/>
        <end position="612"/>
    </location>
</feature>
<dbReference type="Proteomes" id="UP001385499">
    <property type="component" value="Unassembled WGS sequence"/>
</dbReference>
<protein>
    <submittedName>
        <fullName evidence="3">AAA family ATPase</fullName>
    </submittedName>
</protein>
<organism evidence="3 4">
    <name type="scientific">Roseibium algae</name>
    <dbReference type="NCBI Taxonomy" id="3123038"/>
    <lineage>
        <taxon>Bacteria</taxon>
        <taxon>Pseudomonadati</taxon>
        <taxon>Pseudomonadota</taxon>
        <taxon>Alphaproteobacteria</taxon>
        <taxon>Hyphomicrobiales</taxon>
        <taxon>Stappiaceae</taxon>
        <taxon>Roseibium</taxon>
    </lineage>
</organism>
<sequence length="872" mass="93911">MKLLALHLTNVRKFTGKRASITGIGNGITVVSEANEFGKSTFFDAIHALFFEKYSSSAKTVKSLQPYSGGAVEIAADVETDQGAFRVGKRFISRKAATITQLPNSTTIAQDDEAERWIYNLLGDASEGPTGLLWVRQGLVGLEPDNTKEKTQLKETRRDLLSSVAGEIDAMTGGRRMDRVMRRVAESLSEFTTKTGRKAGPWKTASDEGEALEAELANVTTKVQALDTALNERKTAEASLRRLDNPDAKARRDEAFSAAKTAMDEARAHAGTVTAARQERDLATLKAKSAQSDLDAFLSAINTLQQAEKLATASSKKSMEAKSEASRLKTALEAAQSLHKSAVEAVVDTRKQLDDTRQQITARKAKADAAQLDRQITKADIASRDCDTARAIIKASNATAEWLRHVEEAEAELAKCKSTIEAQATTLTITYQGEARITLGGAIVQADQPLPLDGDTHLDLPGIGTMTLRAQGAGADGKARLATAEGTLANTLAHAGAATLQDARALAAKRANAVTKADLDQAVLDTLAPNGIEALRSAKADADLAATGAHDNALPVIAELEADLTQTEQAEITTRQNLMNVEADHASARETAVKLQAAAETAQQELERATAGAGPIECRDNRRADHLRDQAQTQEALTKSEANLQTMIAAAPDLDTATAELKRAEDAVIAVRQERMQVGEKLAALSSEIRTLAGNGIEERRDELEGQLEAVRATEARFARQAAALIRLQTALGAERNAARDTYFGPVQEELKPLLSILHRDAALSFDSESLLPTGLMRADAKETLDDLSGGTQEQIAILTRLAFARLFARQGRHMPIILDDALVYSDDDRIIKMFTALTRVAQDQQILVFSCRQLAFQDLGGSRPKIEITDV</sequence>
<keyword evidence="4" id="KW-1185">Reference proteome</keyword>
<reference evidence="3 4" key="1">
    <citation type="submission" date="2024-02" db="EMBL/GenBank/DDBJ databases">
        <title>Roseibium algae sp. nov., isolated from marine alga (Grateloupia sp.), showing potential in myo-inositol conversion.</title>
        <authorList>
            <person name="Wang Y."/>
        </authorList>
    </citation>
    <scope>NUCLEOTIDE SEQUENCE [LARGE SCALE GENOMIC DNA]</scope>
    <source>
        <strain evidence="3 4">H3510</strain>
    </source>
</reference>
<dbReference type="PANTHER" id="PTHR41259:SF1">
    <property type="entry name" value="DOUBLE-STRAND BREAK REPAIR RAD50 ATPASE, PUTATIVE-RELATED"/>
    <property type="match status" value="1"/>
</dbReference>
<evidence type="ECO:0000313" key="4">
    <source>
        <dbReference type="Proteomes" id="UP001385499"/>
    </source>
</evidence>
<dbReference type="Gene3D" id="3.40.50.300">
    <property type="entry name" value="P-loop containing nucleotide triphosphate hydrolases"/>
    <property type="match status" value="2"/>
</dbReference>
<name>A0ABU8TN88_9HYPH</name>